<sequence length="152" mass="16915">MKKQIWRTTSGEETQLLAGKIASFVQEGDVFALEGGLGAGKTTFCQGLAKGLEIARYVDSPTFTVVKEYQGRLPLYHMDVYRLDGVESDLGLEEYFYGDGVCVVEWASIIQEILPDDTISFSFEVQEDGTRSISFPINSERAQRLAKDVSWG</sequence>
<dbReference type="OrthoDB" id="9815896at2"/>
<evidence type="ECO:0000256" key="1">
    <source>
        <dbReference type="ARBA" id="ARBA00004496"/>
    </source>
</evidence>
<dbReference type="AlphaFoldDB" id="A0A4R2S1Z4"/>
<dbReference type="EMBL" id="SLXV01000034">
    <property type="protein sequence ID" value="TCP65335.1"/>
    <property type="molecule type" value="Genomic_DNA"/>
</dbReference>
<keyword evidence="8" id="KW-0067">ATP-binding</keyword>
<dbReference type="GO" id="GO:0046872">
    <property type="term" value="F:metal ion binding"/>
    <property type="evidence" value="ECO:0007669"/>
    <property type="project" value="UniProtKB-KW"/>
</dbReference>
<dbReference type="GO" id="GO:0005524">
    <property type="term" value="F:ATP binding"/>
    <property type="evidence" value="ECO:0007669"/>
    <property type="project" value="UniProtKB-KW"/>
</dbReference>
<keyword evidence="12" id="KW-1185">Reference proteome</keyword>
<evidence type="ECO:0000256" key="6">
    <source>
        <dbReference type="ARBA" id="ARBA00022723"/>
    </source>
</evidence>
<evidence type="ECO:0000313" key="11">
    <source>
        <dbReference type="EMBL" id="TCP65335.1"/>
    </source>
</evidence>
<dbReference type="PANTHER" id="PTHR33540:SF2">
    <property type="entry name" value="TRNA THREONYLCARBAMOYLADENOSINE BIOSYNTHESIS PROTEIN TSAE"/>
    <property type="match status" value="1"/>
</dbReference>
<accession>A0A4R2S1Z4</accession>
<evidence type="ECO:0000256" key="10">
    <source>
        <dbReference type="ARBA" id="ARBA00032441"/>
    </source>
</evidence>
<dbReference type="InterPro" id="IPR027417">
    <property type="entry name" value="P-loop_NTPase"/>
</dbReference>
<evidence type="ECO:0000256" key="8">
    <source>
        <dbReference type="ARBA" id="ARBA00022840"/>
    </source>
</evidence>
<dbReference type="Gene3D" id="3.40.50.300">
    <property type="entry name" value="P-loop containing nucleotide triphosphate hydrolases"/>
    <property type="match status" value="1"/>
</dbReference>
<name>A0A4R2S1Z4_9BACL</name>
<dbReference type="GO" id="GO:0005737">
    <property type="term" value="C:cytoplasm"/>
    <property type="evidence" value="ECO:0007669"/>
    <property type="project" value="UniProtKB-SubCell"/>
</dbReference>
<keyword evidence="4" id="KW-0963">Cytoplasm</keyword>
<evidence type="ECO:0000256" key="2">
    <source>
        <dbReference type="ARBA" id="ARBA00007599"/>
    </source>
</evidence>
<evidence type="ECO:0000256" key="3">
    <source>
        <dbReference type="ARBA" id="ARBA00019010"/>
    </source>
</evidence>
<evidence type="ECO:0000313" key="12">
    <source>
        <dbReference type="Proteomes" id="UP000294746"/>
    </source>
</evidence>
<proteinExistence type="inferred from homology"/>
<dbReference type="SUPFAM" id="SSF52540">
    <property type="entry name" value="P-loop containing nucleoside triphosphate hydrolases"/>
    <property type="match status" value="1"/>
</dbReference>
<evidence type="ECO:0000256" key="5">
    <source>
        <dbReference type="ARBA" id="ARBA00022694"/>
    </source>
</evidence>
<dbReference type="InterPro" id="IPR003442">
    <property type="entry name" value="T6A_TsaE"/>
</dbReference>
<protein>
    <recommendedName>
        <fullName evidence="3">tRNA threonylcarbamoyladenosine biosynthesis protein TsaE</fullName>
    </recommendedName>
    <alternativeName>
        <fullName evidence="10">t(6)A37 threonylcarbamoyladenosine biosynthesis protein TsaE</fullName>
    </alternativeName>
</protein>
<comment type="subcellular location">
    <subcellularLocation>
        <location evidence="1">Cytoplasm</location>
    </subcellularLocation>
</comment>
<gene>
    <name evidence="11" type="ORF">EDD57_13432</name>
</gene>
<dbReference type="Proteomes" id="UP000294746">
    <property type="component" value="Unassembled WGS sequence"/>
</dbReference>
<evidence type="ECO:0000256" key="7">
    <source>
        <dbReference type="ARBA" id="ARBA00022741"/>
    </source>
</evidence>
<reference evidence="11 12" key="1">
    <citation type="submission" date="2019-03" db="EMBL/GenBank/DDBJ databases">
        <title>Genomic Encyclopedia of Type Strains, Phase IV (KMG-IV): sequencing the most valuable type-strain genomes for metagenomic binning, comparative biology and taxonomic classification.</title>
        <authorList>
            <person name="Goeker M."/>
        </authorList>
    </citation>
    <scope>NUCLEOTIDE SEQUENCE [LARGE SCALE GENOMIC DNA]</scope>
    <source>
        <strain evidence="11 12">DSM 46831</strain>
    </source>
</reference>
<evidence type="ECO:0000256" key="9">
    <source>
        <dbReference type="ARBA" id="ARBA00022842"/>
    </source>
</evidence>
<dbReference type="Pfam" id="PF02367">
    <property type="entry name" value="TsaE"/>
    <property type="match status" value="1"/>
</dbReference>
<comment type="similarity">
    <text evidence="2">Belongs to the TsaE family.</text>
</comment>
<keyword evidence="7" id="KW-0547">Nucleotide-binding</keyword>
<keyword evidence="9" id="KW-0460">Magnesium</keyword>
<dbReference type="NCBIfam" id="TIGR00150">
    <property type="entry name" value="T6A_YjeE"/>
    <property type="match status" value="1"/>
</dbReference>
<organism evidence="11 12">
    <name type="scientific">Baia soyae</name>
    <dbReference type="NCBI Taxonomy" id="1544746"/>
    <lineage>
        <taxon>Bacteria</taxon>
        <taxon>Bacillati</taxon>
        <taxon>Bacillota</taxon>
        <taxon>Bacilli</taxon>
        <taxon>Bacillales</taxon>
        <taxon>Thermoactinomycetaceae</taxon>
        <taxon>Baia</taxon>
    </lineage>
</organism>
<dbReference type="PANTHER" id="PTHR33540">
    <property type="entry name" value="TRNA THREONYLCARBAMOYLADENOSINE BIOSYNTHESIS PROTEIN TSAE"/>
    <property type="match status" value="1"/>
</dbReference>
<dbReference type="RefSeq" id="WP_131849418.1">
    <property type="nucleotide sequence ID" value="NZ_SLXV01000034.1"/>
</dbReference>
<keyword evidence="6" id="KW-0479">Metal-binding</keyword>
<evidence type="ECO:0000256" key="4">
    <source>
        <dbReference type="ARBA" id="ARBA00022490"/>
    </source>
</evidence>
<keyword evidence="5" id="KW-0819">tRNA processing</keyword>
<comment type="caution">
    <text evidence="11">The sequence shown here is derived from an EMBL/GenBank/DDBJ whole genome shotgun (WGS) entry which is preliminary data.</text>
</comment>
<dbReference type="GO" id="GO:0002949">
    <property type="term" value="P:tRNA threonylcarbamoyladenosine modification"/>
    <property type="evidence" value="ECO:0007669"/>
    <property type="project" value="InterPro"/>
</dbReference>